<keyword evidence="6" id="KW-0648">Protein biosynthesis</keyword>
<dbReference type="EC" id="6.1.1.21" evidence="2"/>
<dbReference type="InterPro" id="IPR004154">
    <property type="entry name" value="Anticodon-bd"/>
</dbReference>
<dbReference type="GO" id="GO:0005737">
    <property type="term" value="C:cytoplasm"/>
    <property type="evidence" value="ECO:0007669"/>
    <property type="project" value="InterPro"/>
</dbReference>
<keyword evidence="14" id="KW-1185">Reference proteome</keyword>
<evidence type="ECO:0000313" key="14">
    <source>
        <dbReference type="Proteomes" id="UP000660262"/>
    </source>
</evidence>
<dbReference type="HAMAP" id="MF_00127">
    <property type="entry name" value="His_tRNA_synth"/>
    <property type="match status" value="1"/>
</dbReference>
<dbReference type="GO" id="GO:0004821">
    <property type="term" value="F:histidine-tRNA ligase activity"/>
    <property type="evidence" value="ECO:0007669"/>
    <property type="project" value="UniProtKB-EC"/>
</dbReference>
<evidence type="ECO:0000256" key="2">
    <source>
        <dbReference type="ARBA" id="ARBA00012815"/>
    </source>
</evidence>
<feature type="binding site" evidence="10">
    <location>
        <position position="191"/>
    </location>
    <ligand>
        <name>L-histidine</name>
        <dbReference type="ChEBI" id="CHEBI:57595"/>
    </ligand>
</feature>
<dbReference type="Pfam" id="PF03129">
    <property type="entry name" value="HGTP_anticodon"/>
    <property type="match status" value="1"/>
</dbReference>
<feature type="region of interest" description="Disordered" evidence="11">
    <location>
        <begin position="43"/>
        <end position="65"/>
    </location>
</feature>
<comment type="caution">
    <text evidence="13">The sequence shown here is derived from an EMBL/GenBank/DDBJ whole genome shotgun (WGS) entry which is preliminary data.</text>
</comment>
<reference evidence="13" key="1">
    <citation type="submission" date="2020-10" db="EMBL/GenBank/DDBJ databases">
        <title>Unveiling of a novel bifunctional photoreceptor, Dualchrome1, isolated from a cosmopolitan green alga.</title>
        <authorList>
            <person name="Suzuki S."/>
            <person name="Kawachi M."/>
        </authorList>
    </citation>
    <scope>NUCLEOTIDE SEQUENCE</scope>
    <source>
        <strain evidence="13">NIES 2893</strain>
    </source>
</reference>
<dbReference type="OrthoDB" id="1906957at2759"/>
<protein>
    <recommendedName>
        <fullName evidence="2">histidine--tRNA ligase</fullName>
        <ecNumber evidence="2">6.1.1.21</ecNumber>
    </recommendedName>
    <alternativeName>
        <fullName evidence="8">Histidyl-tRNA synthetase</fullName>
    </alternativeName>
</protein>
<dbReference type="PANTHER" id="PTHR43707:SF1">
    <property type="entry name" value="HISTIDINE--TRNA LIGASE, MITOCHONDRIAL-RELATED"/>
    <property type="match status" value="1"/>
</dbReference>
<dbReference type="InterPro" id="IPR006195">
    <property type="entry name" value="aa-tRNA-synth_II"/>
</dbReference>
<dbReference type="AlphaFoldDB" id="A0A830HJW6"/>
<proteinExistence type="inferred from homology"/>
<accession>A0A830HJW6</accession>
<dbReference type="PIRSF" id="PIRSF001549">
    <property type="entry name" value="His-tRNA_synth"/>
    <property type="match status" value="1"/>
</dbReference>
<evidence type="ECO:0000256" key="8">
    <source>
        <dbReference type="ARBA" id="ARBA00030619"/>
    </source>
</evidence>
<dbReference type="InterPro" id="IPR004516">
    <property type="entry name" value="HisRS/HisZ"/>
</dbReference>
<gene>
    <name evidence="13" type="ORF">PPROV_000432900</name>
</gene>
<name>A0A830HJW6_9CHLO</name>
<keyword evidence="7" id="KW-0030">Aminoacyl-tRNA synthetase</keyword>
<dbReference type="PANTHER" id="PTHR43707">
    <property type="entry name" value="HISTIDYL-TRNA SYNTHETASE"/>
    <property type="match status" value="1"/>
</dbReference>
<keyword evidence="5" id="KW-0067">ATP-binding</keyword>
<dbReference type="GO" id="GO:0006427">
    <property type="term" value="P:histidyl-tRNA aminoacylation"/>
    <property type="evidence" value="ECO:0007669"/>
    <property type="project" value="InterPro"/>
</dbReference>
<sequence length="504" mass="55423">MPHTMALLRRWGALTKARANTNRLSSRANAYGAAASSQVETVGAGGGRSSAASSVVKKQQSASEEKVKMIDLNPPRGTRDFLPAEMRVQKWLFSKFAQVSEMYGFDEIMAPVLENEALFTRKGGEEITQQLYNFTDKGDRPVSLRPELTPSLARIVLKQGKGAIYPLKYYAIGQCWRYERMTRGRRREHYQWNMDVVGVSDVSAEAEIIAALVTFMQRVGLSDKDVGIKISTRSLLAEVLAAAGVPDDAFVPVCIAVDKLDKVGEEKVREELAAVGVPDSAATQILAALKVTSLEDMQELLGESTKALDELTELFRMLDARGMSDWLVFDPSVVRGLSYYTGVVFEGFDRKGELRAIFGGGRYDRLMSTYGGEDIPCAGFGFGDAVIMELLSERNLMPSDAEIRRVLGIPETIVVSATSEAMFDAAGTVAEKLRCRQANAADGVTRVDLVLEKKKKLKWIFKLCDRVAASTLYLVGEKEWADGQKVVKKELATGEQEAIALDEL</sequence>
<dbReference type="InterPro" id="IPR041715">
    <property type="entry name" value="HisRS-like_core"/>
</dbReference>
<evidence type="ECO:0000256" key="11">
    <source>
        <dbReference type="SAM" id="MobiDB-lite"/>
    </source>
</evidence>
<organism evidence="13 14">
    <name type="scientific">Pycnococcus provasolii</name>
    <dbReference type="NCBI Taxonomy" id="41880"/>
    <lineage>
        <taxon>Eukaryota</taxon>
        <taxon>Viridiplantae</taxon>
        <taxon>Chlorophyta</taxon>
        <taxon>Pseudoscourfieldiophyceae</taxon>
        <taxon>Pseudoscourfieldiales</taxon>
        <taxon>Pycnococcaceae</taxon>
        <taxon>Pycnococcus</taxon>
    </lineage>
</organism>
<evidence type="ECO:0000256" key="9">
    <source>
        <dbReference type="ARBA" id="ARBA00047639"/>
    </source>
</evidence>
<dbReference type="Gene3D" id="3.40.50.800">
    <property type="entry name" value="Anticodon-binding domain"/>
    <property type="match status" value="1"/>
</dbReference>
<dbReference type="PROSITE" id="PS50862">
    <property type="entry name" value="AA_TRNA_LIGASE_II"/>
    <property type="match status" value="1"/>
</dbReference>
<feature type="binding site" evidence="10">
    <location>
        <begin position="147"/>
        <end position="149"/>
    </location>
    <ligand>
        <name>L-histidine</name>
        <dbReference type="ChEBI" id="CHEBI:57595"/>
    </ligand>
</feature>
<evidence type="ECO:0000256" key="7">
    <source>
        <dbReference type="ARBA" id="ARBA00023146"/>
    </source>
</evidence>
<evidence type="ECO:0000256" key="1">
    <source>
        <dbReference type="ARBA" id="ARBA00008226"/>
    </source>
</evidence>
<evidence type="ECO:0000313" key="13">
    <source>
        <dbReference type="EMBL" id="GHP05579.1"/>
    </source>
</evidence>
<evidence type="ECO:0000256" key="6">
    <source>
        <dbReference type="ARBA" id="ARBA00022917"/>
    </source>
</evidence>
<feature type="compositionally biased region" description="Low complexity" evidence="11">
    <location>
        <begin position="49"/>
        <end position="62"/>
    </location>
</feature>
<evidence type="ECO:0000256" key="3">
    <source>
        <dbReference type="ARBA" id="ARBA00022598"/>
    </source>
</evidence>
<feature type="binding site" evidence="10">
    <location>
        <position position="195"/>
    </location>
    <ligand>
        <name>L-histidine</name>
        <dbReference type="ChEBI" id="CHEBI:57595"/>
    </ligand>
</feature>
<dbReference type="Pfam" id="PF13393">
    <property type="entry name" value="tRNA-synt_His"/>
    <property type="match status" value="1"/>
</dbReference>
<dbReference type="InterPro" id="IPR036621">
    <property type="entry name" value="Anticodon-bd_dom_sf"/>
</dbReference>
<dbReference type="SUPFAM" id="SSF55681">
    <property type="entry name" value="Class II aaRS and biotin synthetases"/>
    <property type="match status" value="1"/>
</dbReference>
<keyword evidence="3" id="KW-0436">Ligase</keyword>
<feature type="binding site" evidence="10">
    <location>
        <begin position="339"/>
        <end position="340"/>
    </location>
    <ligand>
        <name>L-histidine</name>
        <dbReference type="ChEBI" id="CHEBI:57595"/>
    </ligand>
</feature>
<evidence type="ECO:0000256" key="10">
    <source>
        <dbReference type="PIRSR" id="PIRSR001549-1"/>
    </source>
</evidence>
<feature type="binding site" evidence="10">
    <location>
        <position position="335"/>
    </location>
    <ligand>
        <name>L-histidine</name>
        <dbReference type="ChEBI" id="CHEBI:57595"/>
    </ligand>
</feature>
<dbReference type="EMBL" id="BNJQ01000010">
    <property type="protein sequence ID" value="GHP05579.1"/>
    <property type="molecule type" value="Genomic_DNA"/>
</dbReference>
<dbReference type="SUPFAM" id="SSF52954">
    <property type="entry name" value="Class II aaRS ABD-related"/>
    <property type="match status" value="1"/>
</dbReference>
<evidence type="ECO:0000259" key="12">
    <source>
        <dbReference type="PROSITE" id="PS50862"/>
    </source>
</evidence>
<dbReference type="NCBIfam" id="TIGR00442">
    <property type="entry name" value="hisS"/>
    <property type="match status" value="1"/>
</dbReference>
<dbReference type="FunFam" id="3.30.930.10:FF:000054">
    <property type="entry name" value="Histidine--tRNA ligase chloroplastic/mitochondrial"/>
    <property type="match status" value="1"/>
</dbReference>
<dbReference type="InterPro" id="IPR045864">
    <property type="entry name" value="aa-tRNA-synth_II/BPL/LPL"/>
</dbReference>
<feature type="binding site" evidence="10">
    <location>
        <position position="177"/>
    </location>
    <ligand>
        <name>L-histidine</name>
        <dbReference type="ChEBI" id="CHEBI:57595"/>
    </ligand>
</feature>
<comment type="catalytic activity">
    <reaction evidence="9">
        <text>tRNA(His) + L-histidine + ATP = L-histidyl-tRNA(His) + AMP + diphosphate + H(+)</text>
        <dbReference type="Rhea" id="RHEA:17313"/>
        <dbReference type="Rhea" id="RHEA-COMP:9665"/>
        <dbReference type="Rhea" id="RHEA-COMP:9689"/>
        <dbReference type="ChEBI" id="CHEBI:15378"/>
        <dbReference type="ChEBI" id="CHEBI:30616"/>
        <dbReference type="ChEBI" id="CHEBI:33019"/>
        <dbReference type="ChEBI" id="CHEBI:57595"/>
        <dbReference type="ChEBI" id="CHEBI:78442"/>
        <dbReference type="ChEBI" id="CHEBI:78527"/>
        <dbReference type="ChEBI" id="CHEBI:456215"/>
        <dbReference type="EC" id="6.1.1.21"/>
    </reaction>
</comment>
<evidence type="ECO:0000256" key="4">
    <source>
        <dbReference type="ARBA" id="ARBA00022741"/>
    </source>
</evidence>
<keyword evidence="4" id="KW-0547">Nucleotide-binding</keyword>
<comment type="similarity">
    <text evidence="1">Belongs to the class-II aminoacyl-tRNA synthetase family.</text>
</comment>
<evidence type="ECO:0000256" key="5">
    <source>
        <dbReference type="ARBA" id="ARBA00022840"/>
    </source>
</evidence>
<dbReference type="GO" id="GO:0005524">
    <property type="term" value="F:ATP binding"/>
    <property type="evidence" value="ECO:0007669"/>
    <property type="project" value="UniProtKB-KW"/>
</dbReference>
<dbReference type="CDD" id="cd00773">
    <property type="entry name" value="HisRS-like_core"/>
    <property type="match status" value="1"/>
</dbReference>
<dbReference type="InterPro" id="IPR015807">
    <property type="entry name" value="His-tRNA-ligase"/>
</dbReference>
<dbReference type="Proteomes" id="UP000660262">
    <property type="component" value="Unassembled WGS sequence"/>
</dbReference>
<dbReference type="Gene3D" id="3.30.930.10">
    <property type="entry name" value="Bira Bifunctional Protein, Domain 2"/>
    <property type="match status" value="1"/>
</dbReference>
<feature type="domain" description="Aminoacyl-transfer RNA synthetases class-II family profile" evidence="12">
    <location>
        <begin position="76"/>
        <end position="398"/>
    </location>
</feature>